<evidence type="ECO:0000313" key="1">
    <source>
        <dbReference type="EMBL" id="MFJ1470143.1"/>
    </source>
</evidence>
<name>A0ACC7MF75_9BURK</name>
<protein>
    <submittedName>
        <fullName evidence="1">Uncharacterized protein</fullName>
    </submittedName>
</protein>
<organism evidence="1 2">
    <name type="scientific">Massilia orientalis</name>
    <dbReference type="NCBI Taxonomy" id="3050128"/>
    <lineage>
        <taxon>Bacteria</taxon>
        <taxon>Pseudomonadati</taxon>
        <taxon>Pseudomonadota</taxon>
        <taxon>Betaproteobacteria</taxon>
        <taxon>Burkholderiales</taxon>
        <taxon>Oxalobacteraceae</taxon>
        <taxon>Telluria group</taxon>
        <taxon>Massilia</taxon>
    </lineage>
</organism>
<accession>A0ACC7MF75</accession>
<dbReference type="EMBL" id="JASNRB020000013">
    <property type="protein sequence ID" value="MFJ1470143.1"/>
    <property type="molecule type" value="Genomic_DNA"/>
</dbReference>
<sequence length="193" mass="21592">MPIPNKHLEEVVFLSELELNCSLFNRAFSALQISARHRINLDNGIDDEQPGSPILIVEQCTVCLSALAAIRRILSPVSTKPRTQERASRLRDLLDSPSLPHVTTVAVRNSWEHLDERLDAVLVERATTSGPVEQLSVSSRTPNPNSFVLRRFDPTTFAIQFAGDAIPLLPCVDEIKELKARIDKAYEKLNIDE</sequence>
<evidence type="ECO:0000313" key="2">
    <source>
        <dbReference type="Proteomes" id="UP001168096"/>
    </source>
</evidence>
<proteinExistence type="predicted"/>
<gene>
    <name evidence="1" type="ORF">QPK29_020725</name>
</gene>
<dbReference type="Proteomes" id="UP001168096">
    <property type="component" value="Unassembled WGS sequence"/>
</dbReference>
<reference evidence="1" key="1">
    <citation type="submission" date="2024-11" db="EMBL/GenBank/DDBJ databases">
        <title>Description of Massilia orientalis sp. nov., isolated from rhizosphere soil of Ageratina adenophora.</title>
        <authorList>
            <person name="Wang Y."/>
        </authorList>
    </citation>
    <scope>NUCLEOTIDE SEQUENCE</scope>
    <source>
        <strain evidence="1">YIM B02787</strain>
    </source>
</reference>
<comment type="caution">
    <text evidence="1">The sequence shown here is derived from an EMBL/GenBank/DDBJ whole genome shotgun (WGS) entry which is preliminary data.</text>
</comment>
<keyword evidence="2" id="KW-1185">Reference proteome</keyword>